<evidence type="ECO:0000313" key="10">
    <source>
        <dbReference type="EMBL" id="SDX95064.1"/>
    </source>
</evidence>
<evidence type="ECO:0000256" key="2">
    <source>
        <dbReference type="ARBA" id="ARBA00007069"/>
    </source>
</evidence>
<keyword evidence="3 8" id="KW-0813">Transport</keyword>
<keyword evidence="6 8" id="KW-1133">Transmembrane helix</keyword>
<evidence type="ECO:0000259" key="9">
    <source>
        <dbReference type="PROSITE" id="PS50928"/>
    </source>
</evidence>
<evidence type="ECO:0000256" key="8">
    <source>
        <dbReference type="RuleBase" id="RU363032"/>
    </source>
</evidence>
<dbReference type="Gene3D" id="1.10.3720.10">
    <property type="entry name" value="MetI-like"/>
    <property type="match status" value="1"/>
</dbReference>
<dbReference type="EMBL" id="FNNU01000008">
    <property type="protein sequence ID" value="SDX95064.1"/>
    <property type="molecule type" value="Genomic_DNA"/>
</dbReference>
<dbReference type="OrthoDB" id="9782004at2"/>
<reference evidence="11" key="1">
    <citation type="submission" date="2016-10" db="EMBL/GenBank/DDBJ databases">
        <authorList>
            <person name="Varghese N."/>
            <person name="Submissions S."/>
        </authorList>
    </citation>
    <scope>NUCLEOTIDE SEQUENCE [LARGE SCALE GENOMIC DNA]</scope>
    <source>
        <strain evidence="11">NRRL B-59562</strain>
    </source>
</reference>
<dbReference type="STRING" id="1007099.SAMN05216287_4191"/>
<dbReference type="Proteomes" id="UP000243778">
    <property type="component" value="Unassembled WGS sequence"/>
</dbReference>
<dbReference type="AlphaFoldDB" id="A0A1H3FY27"/>
<feature type="transmembrane region" description="Helical" evidence="8">
    <location>
        <begin position="63"/>
        <end position="87"/>
    </location>
</feature>
<dbReference type="CDD" id="cd06261">
    <property type="entry name" value="TM_PBP2"/>
    <property type="match status" value="1"/>
</dbReference>
<organism evidence="10 11">
    <name type="scientific">Pseudomonas kuykendallii</name>
    <dbReference type="NCBI Taxonomy" id="1007099"/>
    <lineage>
        <taxon>Bacteria</taxon>
        <taxon>Pseudomonadati</taxon>
        <taxon>Pseudomonadota</taxon>
        <taxon>Gammaproteobacteria</taxon>
        <taxon>Pseudomonadales</taxon>
        <taxon>Pseudomonadaceae</taxon>
        <taxon>Pseudomonas</taxon>
    </lineage>
</organism>
<sequence>MKRPRHPFLLLCTLAMLIYALVPILTVIAFSFNPLPFYAFPITGFTGKWYAALVADPRIGASLLASLGIATLVALLATLLGTLFAFFVVRAQARFKRLWVAFGFLPLVVPVLVLAAGLQVAFVELGLPLGYPTVIIGHTLYTSPFVALMVMAQLLRYDERLDDAARDLGASQRQMLRHVTLPILWPSIRSGLLLAFLLSFNEWAIAFFTGRGFNTLPMLIYSMARNGLPPSVLAYSALAVACVLLVAGMILPFALKLIRGRA</sequence>
<dbReference type="InterPro" id="IPR000515">
    <property type="entry name" value="MetI-like"/>
</dbReference>
<evidence type="ECO:0000256" key="7">
    <source>
        <dbReference type="ARBA" id="ARBA00023136"/>
    </source>
</evidence>
<keyword evidence="7 8" id="KW-0472">Membrane</keyword>
<proteinExistence type="inferred from homology"/>
<accession>A0A1H3FY27</accession>
<dbReference type="RefSeq" id="WP_090231592.1">
    <property type="nucleotide sequence ID" value="NZ_FNNU01000008.1"/>
</dbReference>
<feature type="domain" description="ABC transmembrane type-1" evidence="9">
    <location>
        <begin position="63"/>
        <end position="255"/>
    </location>
</feature>
<dbReference type="PANTHER" id="PTHR43848">
    <property type="entry name" value="PUTRESCINE TRANSPORT SYSTEM PERMEASE PROTEIN POTI"/>
    <property type="match status" value="1"/>
</dbReference>
<comment type="similarity">
    <text evidence="2">Belongs to the binding-protein-dependent transport system permease family. CysTW subfamily.</text>
</comment>
<gene>
    <name evidence="10" type="ORF">SAMN05216287_4191</name>
</gene>
<dbReference type="InterPro" id="IPR035906">
    <property type="entry name" value="MetI-like_sf"/>
</dbReference>
<feature type="transmembrane region" description="Helical" evidence="8">
    <location>
        <begin position="99"/>
        <end position="123"/>
    </location>
</feature>
<comment type="subcellular location">
    <subcellularLocation>
        <location evidence="1 8">Cell membrane</location>
        <topology evidence="1 8">Multi-pass membrane protein</topology>
    </subcellularLocation>
</comment>
<keyword evidence="5 8" id="KW-0812">Transmembrane</keyword>
<evidence type="ECO:0000256" key="5">
    <source>
        <dbReference type="ARBA" id="ARBA00022692"/>
    </source>
</evidence>
<dbReference type="Pfam" id="PF00528">
    <property type="entry name" value="BPD_transp_1"/>
    <property type="match status" value="1"/>
</dbReference>
<feature type="transmembrane region" description="Helical" evidence="8">
    <location>
        <begin position="7"/>
        <end position="32"/>
    </location>
</feature>
<keyword evidence="4" id="KW-1003">Cell membrane</keyword>
<dbReference type="GO" id="GO:0055085">
    <property type="term" value="P:transmembrane transport"/>
    <property type="evidence" value="ECO:0007669"/>
    <property type="project" value="InterPro"/>
</dbReference>
<dbReference type="SUPFAM" id="SSF161098">
    <property type="entry name" value="MetI-like"/>
    <property type="match status" value="1"/>
</dbReference>
<feature type="transmembrane region" description="Helical" evidence="8">
    <location>
        <begin position="233"/>
        <end position="255"/>
    </location>
</feature>
<dbReference type="PANTHER" id="PTHR43848:SF2">
    <property type="entry name" value="PUTRESCINE TRANSPORT SYSTEM PERMEASE PROTEIN POTI"/>
    <property type="match status" value="1"/>
</dbReference>
<evidence type="ECO:0000313" key="11">
    <source>
        <dbReference type="Proteomes" id="UP000243778"/>
    </source>
</evidence>
<dbReference type="InterPro" id="IPR051789">
    <property type="entry name" value="Bact_Polyamine_Transport"/>
</dbReference>
<keyword evidence="11" id="KW-1185">Reference proteome</keyword>
<dbReference type="GO" id="GO:0005886">
    <property type="term" value="C:plasma membrane"/>
    <property type="evidence" value="ECO:0007669"/>
    <property type="project" value="UniProtKB-SubCell"/>
</dbReference>
<dbReference type="PROSITE" id="PS50928">
    <property type="entry name" value="ABC_TM1"/>
    <property type="match status" value="1"/>
</dbReference>
<name>A0A1H3FY27_9PSED</name>
<protein>
    <submittedName>
        <fullName evidence="10">Putative spermidine/putrescine transport system permease protein/spermidine/putrescine transport system permease protein</fullName>
    </submittedName>
</protein>
<evidence type="ECO:0000256" key="4">
    <source>
        <dbReference type="ARBA" id="ARBA00022475"/>
    </source>
</evidence>
<evidence type="ECO:0000256" key="1">
    <source>
        <dbReference type="ARBA" id="ARBA00004651"/>
    </source>
</evidence>
<evidence type="ECO:0000256" key="6">
    <source>
        <dbReference type="ARBA" id="ARBA00022989"/>
    </source>
</evidence>
<evidence type="ECO:0000256" key="3">
    <source>
        <dbReference type="ARBA" id="ARBA00022448"/>
    </source>
</evidence>
<feature type="transmembrane region" description="Helical" evidence="8">
    <location>
        <begin position="192"/>
        <end position="213"/>
    </location>
</feature>
<feature type="transmembrane region" description="Helical" evidence="8">
    <location>
        <begin position="129"/>
        <end position="151"/>
    </location>
</feature>